<protein>
    <submittedName>
        <fullName evidence="1">Uncharacterized protein</fullName>
    </submittedName>
</protein>
<reference evidence="1" key="1">
    <citation type="submission" date="2018-05" db="EMBL/GenBank/DDBJ databases">
        <authorList>
            <person name="Lanie J.A."/>
            <person name="Ng W.-L."/>
            <person name="Kazmierczak K.M."/>
            <person name="Andrzejewski T.M."/>
            <person name="Davidsen T.M."/>
            <person name="Wayne K.J."/>
            <person name="Tettelin H."/>
            <person name="Glass J.I."/>
            <person name="Rusch D."/>
            <person name="Podicherti R."/>
            <person name="Tsui H.-C.T."/>
            <person name="Winkler M.E."/>
        </authorList>
    </citation>
    <scope>NUCLEOTIDE SEQUENCE</scope>
</reference>
<feature type="non-terminal residue" evidence="1">
    <location>
        <position position="187"/>
    </location>
</feature>
<dbReference type="AlphaFoldDB" id="A0A382SPL6"/>
<sequence>MNTYSSSISDNKIEFYHQDFDASEKKIFLVGSSDVAQINEAFIQNFIFDSKSNYKIYNLGYGEDKPAKRLAYINDIISAKPEIVVYGISFKDFTKGTWVFVDPDSQNEHILPEPEIFYKNIERSIGSFLNLDYENLKYPQQISRSIIHKSISSLKVYETTVYGATPTKPFWPIFGYLGTILNDEQLR</sequence>
<evidence type="ECO:0000313" key="1">
    <source>
        <dbReference type="EMBL" id="SVD11492.1"/>
    </source>
</evidence>
<accession>A0A382SPL6</accession>
<organism evidence="1">
    <name type="scientific">marine metagenome</name>
    <dbReference type="NCBI Taxonomy" id="408172"/>
    <lineage>
        <taxon>unclassified sequences</taxon>
        <taxon>metagenomes</taxon>
        <taxon>ecological metagenomes</taxon>
    </lineage>
</organism>
<proteinExistence type="predicted"/>
<gene>
    <name evidence="1" type="ORF">METZ01_LOCUS364346</name>
</gene>
<name>A0A382SPL6_9ZZZZ</name>
<dbReference type="EMBL" id="UINC01130435">
    <property type="protein sequence ID" value="SVD11492.1"/>
    <property type="molecule type" value="Genomic_DNA"/>
</dbReference>